<gene>
    <name evidence="1" type="ORF">ARMOST_20677</name>
</gene>
<reference evidence="2" key="1">
    <citation type="journal article" date="2017" name="Nat. Ecol. Evol.">
        <title>Genome expansion and lineage-specific genetic innovations in the forest pathogenic fungi Armillaria.</title>
        <authorList>
            <person name="Sipos G."/>
            <person name="Prasanna A.N."/>
            <person name="Walter M.C."/>
            <person name="O'Connor E."/>
            <person name="Balint B."/>
            <person name="Krizsan K."/>
            <person name="Kiss B."/>
            <person name="Hess J."/>
            <person name="Varga T."/>
            <person name="Slot J."/>
            <person name="Riley R."/>
            <person name="Boka B."/>
            <person name="Rigling D."/>
            <person name="Barry K."/>
            <person name="Lee J."/>
            <person name="Mihaltcheva S."/>
            <person name="LaButti K."/>
            <person name="Lipzen A."/>
            <person name="Waldron R."/>
            <person name="Moloney N.M."/>
            <person name="Sperisen C."/>
            <person name="Kredics L."/>
            <person name="Vagvoelgyi C."/>
            <person name="Patrignani A."/>
            <person name="Fitzpatrick D."/>
            <person name="Nagy I."/>
            <person name="Doyle S."/>
            <person name="Anderson J.B."/>
            <person name="Grigoriev I.V."/>
            <person name="Gueldener U."/>
            <person name="Muensterkoetter M."/>
            <person name="Nagy L.G."/>
        </authorList>
    </citation>
    <scope>NUCLEOTIDE SEQUENCE [LARGE SCALE GENOMIC DNA]</scope>
    <source>
        <strain evidence="2">C18/9</strain>
    </source>
</reference>
<dbReference type="OrthoDB" id="2935442at2759"/>
<accession>A0A284S817</accession>
<proteinExistence type="predicted"/>
<organism evidence="1 2">
    <name type="scientific">Armillaria ostoyae</name>
    <name type="common">Armillaria root rot fungus</name>
    <dbReference type="NCBI Taxonomy" id="47428"/>
    <lineage>
        <taxon>Eukaryota</taxon>
        <taxon>Fungi</taxon>
        <taxon>Dikarya</taxon>
        <taxon>Basidiomycota</taxon>
        <taxon>Agaricomycotina</taxon>
        <taxon>Agaricomycetes</taxon>
        <taxon>Agaricomycetidae</taxon>
        <taxon>Agaricales</taxon>
        <taxon>Marasmiineae</taxon>
        <taxon>Physalacriaceae</taxon>
        <taxon>Armillaria</taxon>
    </lineage>
</organism>
<sequence>MNMNSHHIEDDEMLISKHIYYLTDTIGVAGVIELLHATTGNATMSAEVDLGSIGSTLANYAATGYGPPQLNKHPTATTRTLREMPPSDPAAFDAWIVTLFLRKVDTSYQHPEWLYARKRAPRHIPPTDPAAFDAWIVSFFTRSEANRTRHRDAVRDEQHNRIFVDTLSGGPSGLVTVMAGPSYSQHGFPWWIVPPGIPLLLRVPSPVAATTVPRWLSNGEPSVMFMSHAHVS</sequence>
<keyword evidence="2" id="KW-1185">Reference proteome</keyword>
<dbReference type="Proteomes" id="UP000219338">
    <property type="component" value="Unassembled WGS sequence"/>
</dbReference>
<name>A0A284S817_ARMOS</name>
<evidence type="ECO:0000313" key="1">
    <source>
        <dbReference type="EMBL" id="SJL17133.1"/>
    </source>
</evidence>
<protein>
    <submittedName>
        <fullName evidence="1">Uncharacterized protein</fullName>
    </submittedName>
</protein>
<dbReference type="AlphaFoldDB" id="A0A284S817"/>
<evidence type="ECO:0000313" key="2">
    <source>
        <dbReference type="Proteomes" id="UP000219338"/>
    </source>
</evidence>
<dbReference type="EMBL" id="FUEG01000041">
    <property type="protein sequence ID" value="SJL17133.1"/>
    <property type="molecule type" value="Genomic_DNA"/>
</dbReference>